<protein>
    <submittedName>
        <fullName evidence="1">Uncharacterized protein</fullName>
    </submittedName>
</protein>
<reference evidence="1 2" key="1">
    <citation type="journal article" date="2016" name="Nat. Commun.">
        <title>Ectomycorrhizal ecology is imprinted in the genome of the dominant symbiotic fungus Cenococcum geophilum.</title>
        <authorList>
            <consortium name="DOE Joint Genome Institute"/>
            <person name="Peter M."/>
            <person name="Kohler A."/>
            <person name="Ohm R.A."/>
            <person name="Kuo A."/>
            <person name="Krutzmann J."/>
            <person name="Morin E."/>
            <person name="Arend M."/>
            <person name="Barry K.W."/>
            <person name="Binder M."/>
            <person name="Choi C."/>
            <person name="Clum A."/>
            <person name="Copeland A."/>
            <person name="Grisel N."/>
            <person name="Haridas S."/>
            <person name="Kipfer T."/>
            <person name="LaButti K."/>
            <person name="Lindquist E."/>
            <person name="Lipzen A."/>
            <person name="Maire R."/>
            <person name="Meier B."/>
            <person name="Mihaltcheva S."/>
            <person name="Molinier V."/>
            <person name="Murat C."/>
            <person name="Poggeler S."/>
            <person name="Quandt C.A."/>
            <person name="Sperisen C."/>
            <person name="Tritt A."/>
            <person name="Tisserant E."/>
            <person name="Crous P.W."/>
            <person name="Henrissat B."/>
            <person name="Nehls U."/>
            <person name="Egli S."/>
            <person name="Spatafora J.W."/>
            <person name="Grigoriev I.V."/>
            <person name="Martin F.M."/>
        </authorList>
    </citation>
    <scope>NUCLEOTIDE SEQUENCE [LARGE SCALE GENOMIC DNA]</scope>
    <source>
        <strain evidence="1 2">CBS 207.34</strain>
    </source>
</reference>
<sequence length="133" mass="15344">PQSSCCTLIHHVKFWASHEHSNQTCISWTDGLLKDSVIEHFSRAPVLKDRVKLEKVFNALNLHRIAGIEIHWTNNLADHLRMMEDDRKVALFHYESFLHIQNKAGRHICPDGFIEGTRRTLALLLPSGPETRK</sequence>
<dbReference type="Proteomes" id="UP000250140">
    <property type="component" value="Unassembled WGS sequence"/>
</dbReference>
<dbReference type="OrthoDB" id="5428890at2759"/>
<gene>
    <name evidence="1" type="ORF">AOQ84DRAFT_408652</name>
</gene>
<feature type="non-terminal residue" evidence="1">
    <location>
        <position position="133"/>
    </location>
</feature>
<dbReference type="EMBL" id="KV749833">
    <property type="protein sequence ID" value="OCL07582.1"/>
    <property type="molecule type" value="Genomic_DNA"/>
</dbReference>
<name>A0A8E2EZ44_9PEZI</name>
<accession>A0A8E2EZ44</accession>
<evidence type="ECO:0000313" key="2">
    <source>
        <dbReference type="Proteomes" id="UP000250140"/>
    </source>
</evidence>
<proteinExistence type="predicted"/>
<organism evidence="1 2">
    <name type="scientific">Glonium stellatum</name>
    <dbReference type="NCBI Taxonomy" id="574774"/>
    <lineage>
        <taxon>Eukaryota</taxon>
        <taxon>Fungi</taxon>
        <taxon>Dikarya</taxon>
        <taxon>Ascomycota</taxon>
        <taxon>Pezizomycotina</taxon>
        <taxon>Dothideomycetes</taxon>
        <taxon>Pleosporomycetidae</taxon>
        <taxon>Gloniales</taxon>
        <taxon>Gloniaceae</taxon>
        <taxon>Glonium</taxon>
    </lineage>
</organism>
<dbReference type="AlphaFoldDB" id="A0A8E2EZ44"/>
<keyword evidence="2" id="KW-1185">Reference proteome</keyword>
<evidence type="ECO:0000313" key="1">
    <source>
        <dbReference type="EMBL" id="OCL07582.1"/>
    </source>
</evidence>